<feature type="compositionally biased region" description="Low complexity" evidence="3">
    <location>
        <begin position="139"/>
        <end position="150"/>
    </location>
</feature>
<accession>A0AAV2H104</accession>
<keyword evidence="1 2" id="KW-0175">Coiled coil</keyword>
<dbReference type="Pfam" id="PF14915">
    <property type="entry name" value="CCDC144C"/>
    <property type="match status" value="1"/>
</dbReference>
<evidence type="ECO:0000256" key="2">
    <source>
        <dbReference type="SAM" id="Coils"/>
    </source>
</evidence>
<feature type="compositionally biased region" description="Polar residues" evidence="3">
    <location>
        <begin position="45"/>
        <end position="54"/>
    </location>
</feature>
<evidence type="ECO:0000259" key="4">
    <source>
        <dbReference type="Pfam" id="PF14915"/>
    </source>
</evidence>
<dbReference type="InterPro" id="IPR039497">
    <property type="entry name" value="CC144C-like_CC_dom"/>
</dbReference>
<feature type="compositionally biased region" description="Pro residues" evidence="3">
    <location>
        <begin position="555"/>
        <end position="564"/>
    </location>
</feature>
<evidence type="ECO:0000256" key="1">
    <source>
        <dbReference type="ARBA" id="ARBA00023054"/>
    </source>
</evidence>
<organism evidence="5 6">
    <name type="scientific">Lymnaea stagnalis</name>
    <name type="common">Great pond snail</name>
    <name type="synonym">Helix stagnalis</name>
    <dbReference type="NCBI Taxonomy" id="6523"/>
    <lineage>
        <taxon>Eukaryota</taxon>
        <taxon>Metazoa</taxon>
        <taxon>Spiralia</taxon>
        <taxon>Lophotrochozoa</taxon>
        <taxon>Mollusca</taxon>
        <taxon>Gastropoda</taxon>
        <taxon>Heterobranchia</taxon>
        <taxon>Euthyneura</taxon>
        <taxon>Panpulmonata</taxon>
        <taxon>Hygrophila</taxon>
        <taxon>Lymnaeoidea</taxon>
        <taxon>Lymnaeidae</taxon>
        <taxon>Lymnaea</taxon>
    </lineage>
</organism>
<comment type="caution">
    <text evidence="5">The sequence shown here is derived from an EMBL/GenBank/DDBJ whole genome shotgun (WGS) entry which is preliminary data.</text>
</comment>
<feature type="coiled-coil region" evidence="2">
    <location>
        <begin position="1552"/>
        <end position="1586"/>
    </location>
</feature>
<protein>
    <recommendedName>
        <fullName evidence="4">CCDC144C-like coiled-coil domain-containing protein</fullName>
    </recommendedName>
</protein>
<name>A0AAV2H104_LYMST</name>
<evidence type="ECO:0000313" key="6">
    <source>
        <dbReference type="Proteomes" id="UP001497497"/>
    </source>
</evidence>
<reference evidence="5 6" key="1">
    <citation type="submission" date="2024-04" db="EMBL/GenBank/DDBJ databases">
        <authorList>
            <consortium name="Genoscope - CEA"/>
            <person name="William W."/>
        </authorList>
    </citation>
    <scope>NUCLEOTIDE SEQUENCE [LARGE SCALE GENOMIC DNA]</scope>
</reference>
<feature type="compositionally biased region" description="Basic and acidic residues" evidence="3">
    <location>
        <begin position="530"/>
        <end position="549"/>
    </location>
</feature>
<proteinExistence type="predicted"/>
<feature type="region of interest" description="Disordered" evidence="3">
    <location>
        <begin position="599"/>
        <end position="639"/>
    </location>
</feature>
<feature type="compositionally biased region" description="Basic and acidic residues" evidence="3">
    <location>
        <begin position="301"/>
        <end position="444"/>
    </location>
</feature>
<sequence length="1712" mass="198440">MEELGISDVDDISEISEGVEQPPPLPASPPPKTATSNPNLAGNDWDSSVLSDITTPRPGILKNWNNTGLGDSGEVGKTAATVLLQAPDVDSGDDNSDWDTTETTQNAVPQIKPSLQSPRGKDSVSEWDSELEDMVDPANSSNFVPPSSSFTQKTTAVNVKDGEWDMIDGHNPKPNGHLYLYEDQEDNPTQVAVQPDAEFDIEPTHPALTREVVVDRGQRGEDSNSDWDSEADEQSMENEPPAYIIGESSLPQNLSSPVHKQAKGQSDQQQTSNSEDESESMSSWEVERKKQKHVSLNSPARQREMEEEARSREQEELERLYREQQEEMVRKEKEDERIRLEEQMRIQREEEVRLQKQKEEEEIKRIKKEEEDLRKRQREEEERIKKLREEENMLKRRKEEEEKIQKQREAEDKLIQQREEEEKRRKPNEEEQRMRKQKEEEEKIRKQKELIQLQEELDENETQEWEVEERQEILDRQWEIEESKKEEQLKRNVEEVMERQSLGKAEAQEMIFFQSVKDLDQTEQRRGLVEKLNEKSFPRGDRVEEEGKHILTSPPFKPPPPPKPSVGVKSPGTFPYAGGGPTSNVVGGSTVEQIKQRLQVPQMTSTGSSYTSPNMFSVDPYDDNESQLSDNPGDERPSLPTSYYQGMYRHNDALDDDALSYTSTEFEDQVHSTPSYGKDREVLTNINLSDPSSLIKVQEYVRETRRQLEQEKNQRVVLENKLKVATKEKTEIHKKLESINREKSNLEQTRLDLEAKIRSLEYSLTDEEEKRKNAQILLSKTKEQLDRKETQYASELESRQKMELTMRNLQIEIRTATNTIKELMEEKEELERKVSQANNSQHFQEKLWEDQKKLISQLQEHTPREQENSSLESTRESFVETDRLQAELYAVKMEMDRQRSRFKDNIAMFEGENEILNAKVDELRNEIKLNEEALVQASQMYSLQLSSLKAELSSAHSVMEKEKSSREKLEAEIDSLKTRLLSTNHEMDKAISARNELEREHRREKELWNKEMERKSGEVTALKDDNQHLNQRLHATEGRLNTIENELHVSNTSLMERTAQLQQLKQELDRHKSTHESLDQNYRMEKENNAKLQAKVENMQDKVSAQQQDNFSLRQQLDSLKLNAGSSPGSDANEKLSNILASLRADSDRAKATLEEKNNNLVEQVARLKEEVRGAEAKRVTLEQDLKRLQEEHNALIKKLSQTEASLQIAGGGGGGWAKEQAEQERIQLKSEVERLQHKYQSTHDKSVESQARISELVDRLEKAEHTSLYSNQQLANTSANMQGLTKTKTQLDESMQHLQIENTKLEAELKYEKQRADMLYQDLQDSQKVRSSLEALCANLKSSSAHIEDRLGSENGYEDSRLEEEIAARVMYEAEARDHKNLYDLEMKSRSKLGLRIADLERNKHSSDAKLGEEKNRAQMADEKLRYLESQLEAEKEKNHQLQKDMNSLKHHLKSAKNKIKETREFSPLDPQYTEFQKDVSSKEIFVSTPRNQSQGSANIEDMKSELEAKYRMELNRKLDDVNRFLESQSQMRDRLDTSRTDLETSLMFDKRKLEEENNNLRVKYEQALAQRETKEMEVKRFRELYESEMKWRLRVSDQLTLATEKSFNLKSKLNNERHHRSRITGSIGNLNSSVVSNGFDITRVNGFEDDDLSNKIKAELDRSIAKHLEAAPHDLKKPVLRTTKDAPRFSSSLAQSSNDYFDILKRKYCV</sequence>
<feature type="coiled-coil region" evidence="2">
    <location>
        <begin position="694"/>
        <end position="847"/>
    </location>
</feature>
<feature type="compositionally biased region" description="Polar residues" evidence="3">
    <location>
        <begin position="249"/>
        <end position="271"/>
    </location>
</feature>
<feature type="compositionally biased region" description="Acidic residues" evidence="3">
    <location>
        <begin position="1"/>
        <end position="14"/>
    </location>
</feature>
<evidence type="ECO:0000256" key="3">
    <source>
        <dbReference type="SAM" id="MobiDB-lite"/>
    </source>
</evidence>
<feature type="region of interest" description="Disordered" evidence="3">
    <location>
        <begin position="530"/>
        <end position="587"/>
    </location>
</feature>
<dbReference type="PANTHER" id="PTHR24147:SF53">
    <property type="entry name" value="ANKYRIN REPEAT DOMAIN 26"/>
    <property type="match status" value="1"/>
</dbReference>
<feature type="region of interest" description="Disordered" evidence="3">
    <location>
        <begin position="198"/>
        <end position="444"/>
    </location>
</feature>
<feature type="coiled-coil region" evidence="2">
    <location>
        <begin position="1398"/>
        <end position="1460"/>
    </location>
</feature>
<dbReference type="InterPro" id="IPR050657">
    <property type="entry name" value="Ankyrin_repeat_domain"/>
</dbReference>
<feature type="compositionally biased region" description="Basic and acidic residues" evidence="3">
    <location>
        <begin position="212"/>
        <end position="222"/>
    </location>
</feature>
<feature type="domain" description="CCDC144C-like coiled-coil" evidence="4">
    <location>
        <begin position="763"/>
        <end position="1238"/>
    </location>
</feature>
<dbReference type="PANTHER" id="PTHR24147">
    <property type="entry name" value="ANKYRIN REPEAT DOMAIN 36-RELATED"/>
    <property type="match status" value="1"/>
</dbReference>
<gene>
    <name evidence="5" type="ORF">GSLYS_00000409001</name>
</gene>
<feature type="compositionally biased region" description="Polar residues" evidence="3">
    <location>
        <begin position="599"/>
        <end position="615"/>
    </location>
</feature>
<feature type="coiled-coil region" evidence="2">
    <location>
        <begin position="1282"/>
        <end position="1316"/>
    </location>
</feature>
<feature type="compositionally biased region" description="Acidic residues" evidence="3">
    <location>
        <begin position="223"/>
        <end position="236"/>
    </location>
</feature>
<feature type="coiled-coil region" evidence="2">
    <location>
        <begin position="906"/>
        <end position="1246"/>
    </location>
</feature>
<evidence type="ECO:0000313" key="5">
    <source>
        <dbReference type="EMBL" id="CAL1526232.1"/>
    </source>
</evidence>
<dbReference type="Proteomes" id="UP001497497">
    <property type="component" value="Unassembled WGS sequence"/>
</dbReference>
<feature type="compositionally biased region" description="Pro residues" evidence="3">
    <location>
        <begin position="21"/>
        <end position="32"/>
    </location>
</feature>
<keyword evidence="6" id="KW-1185">Reference proteome</keyword>
<feature type="compositionally biased region" description="Polar residues" evidence="3">
    <location>
        <begin position="101"/>
        <end position="117"/>
    </location>
</feature>
<feature type="compositionally biased region" description="Acidic residues" evidence="3">
    <location>
        <begin position="90"/>
        <end position="100"/>
    </location>
</feature>
<feature type="region of interest" description="Disordered" evidence="3">
    <location>
        <begin position="1"/>
        <end position="153"/>
    </location>
</feature>
<feature type="compositionally biased region" description="Acidic residues" evidence="3">
    <location>
        <begin position="125"/>
        <end position="135"/>
    </location>
</feature>
<dbReference type="EMBL" id="CAXITT010000003">
    <property type="protein sequence ID" value="CAL1526232.1"/>
    <property type="molecule type" value="Genomic_DNA"/>
</dbReference>